<dbReference type="Proteomes" id="UP000320333">
    <property type="component" value="Unassembled WGS sequence"/>
</dbReference>
<gene>
    <name evidence="2" type="ORF">CcCBS67573_g10400</name>
</gene>
<evidence type="ECO:0000256" key="1">
    <source>
        <dbReference type="SAM" id="MobiDB-lite"/>
    </source>
</evidence>
<evidence type="ECO:0000313" key="3">
    <source>
        <dbReference type="Proteomes" id="UP000320333"/>
    </source>
</evidence>
<dbReference type="EMBL" id="QEAP01001473">
    <property type="protein sequence ID" value="TPX44710.1"/>
    <property type="molecule type" value="Genomic_DNA"/>
</dbReference>
<accession>A0A507D0K4</accession>
<reference evidence="2 3" key="1">
    <citation type="journal article" date="2019" name="Sci. Rep.">
        <title>Comparative genomics of chytrid fungi reveal insights into the obligate biotrophic and pathogenic lifestyle of Synchytrium endobioticum.</title>
        <authorList>
            <person name="van de Vossenberg B.T.L.H."/>
            <person name="Warris S."/>
            <person name="Nguyen H.D.T."/>
            <person name="van Gent-Pelzer M.P.E."/>
            <person name="Joly D.L."/>
            <person name="van de Geest H.C."/>
            <person name="Bonants P.J.M."/>
            <person name="Smith D.S."/>
            <person name="Levesque C.A."/>
            <person name="van der Lee T.A.J."/>
        </authorList>
    </citation>
    <scope>NUCLEOTIDE SEQUENCE [LARGE SCALE GENOMIC DNA]</scope>
    <source>
        <strain evidence="2 3">CBS 675.73</strain>
    </source>
</reference>
<feature type="compositionally biased region" description="Low complexity" evidence="1">
    <location>
        <begin position="9"/>
        <end position="20"/>
    </location>
</feature>
<evidence type="ECO:0000313" key="2">
    <source>
        <dbReference type="EMBL" id="TPX44710.1"/>
    </source>
</evidence>
<feature type="region of interest" description="Disordered" evidence="1">
    <location>
        <begin position="90"/>
        <end position="110"/>
    </location>
</feature>
<name>A0A507D0K4_9FUNG</name>
<sequence>MGDVEMTEAAVPATAPAPAAKGKEKDLSSGKKRFEVKKWNAVALWAWGQFRMHSSFRILLSILVSHDDQTLLSTTAQSVVTTLWTSASNARRTRRQRLRRNAQSRGVSAM</sequence>
<organism evidence="2 3">
    <name type="scientific">Chytriomyces confervae</name>
    <dbReference type="NCBI Taxonomy" id="246404"/>
    <lineage>
        <taxon>Eukaryota</taxon>
        <taxon>Fungi</taxon>
        <taxon>Fungi incertae sedis</taxon>
        <taxon>Chytridiomycota</taxon>
        <taxon>Chytridiomycota incertae sedis</taxon>
        <taxon>Chytridiomycetes</taxon>
        <taxon>Chytridiales</taxon>
        <taxon>Chytriomycetaceae</taxon>
        <taxon>Chytriomyces</taxon>
    </lineage>
</organism>
<feature type="compositionally biased region" description="Basic residues" evidence="1">
    <location>
        <begin position="91"/>
        <end position="102"/>
    </location>
</feature>
<dbReference type="AlphaFoldDB" id="A0A507D0K4"/>
<keyword evidence="3" id="KW-1185">Reference proteome</keyword>
<proteinExistence type="predicted"/>
<comment type="caution">
    <text evidence="2">The sequence shown here is derived from an EMBL/GenBank/DDBJ whole genome shotgun (WGS) entry which is preliminary data.</text>
</comment>
<feature type="region of interest" description="Disordered" evidence="1">
    <location>
        <begin position="1"/>
        <end position="29"/>
    </location>
</feature>
<protein>
    <submittedName>
        <fullName evidence="2">Uncharacterized protein</fullName>
    </submittedName>
</protein>